<dbReference type="EMBL" id="FLUV01001193">
    <property type="protein sequence ID" value="SBW22575.1"/>
    <property type="molecule type" value="Genomic_DNA"/>
</dbReference>
<keyword evidence="3" id="KW-1185">Reference proteome</keyword>
<dbReference type="PANTHER" id="PTHR43745:SF2">
    <property type="entry name" value="NITROREDUCTASE MJ1384-RELATED"/>
    <property type="match status" value="1"/>
</dbReference>
<dbReference type="Pfam" id="PF00881">
    <property type="entry name" value="Nitroreductase"/>
    <property type="match status" value="1"/>
</dbReference>
<evidence type="ECO:0000313" key="3">
    <source>
        <dbReference type="Proteomes" id="UP000199013"/>
    </source>
</evidence>
<dbReference type="NCBIfam" id="TIGR03605">
    <property type="entry name" value="antibiot_sagB"/>
    <property type="match status" value="1"/>
</dbReference>
<dbReference type="InterPro" id="IPR029479">
    <property type="entry name" value="Nitroreductase"/>
</dbReference>
<dbReference type="CDD" id="cd02142">
    <property type="entry name" value="McbC_SagB-like_oxidoreductase"/>
    <property type="match status" value="1"/>
</dbReference>
<reference evidence="3" key="1">
    <citation type="submission" date="2016-02" db="EMBL/GenBank/DDBJ databases">
        <authorList>
            <person name="Wibberg D."/>
        </authorList>
    </citation>
    <scope>NUCLEOTIDE SEQUENCE [LARGE SCALE GENOMIC DNA]</scope>
</reference>
<sequence length="242" mass="26243">MGDTTSAIGRVRQIQRLLNGLPTREVVLDGLSRATAQVALPRPRSDVAVGLGEVLATRKSHYRFHVEPPGAEELSSLLRWALGPQRTVRLPAGGKQQLRMAPSAGGLPSLAVYVAAKPGGDIPGGVFRYEPEGHCLETLWAGDPTAALRSVLVQPDFAERAPVMVFLVARLDTTLVKYPIRHYRTLHVDSGIAIQNLYLVATALELAACAVTAFDDHMVTQLLRIPDSMFPTVVFPLGRRPD</sequence>
<gene>
    <name evidence="2" type="ORF">FDG2_2827</name>
</gene>
<protein>
    <submittedName>
        <fullName evidence="2">SagB-type dehydrogenase domain-containing protein</fullName>
    </submittedName>
</protein>
<feature type="domain" description="Nitroreductase" evidence="1">
    <location>
        <begin position="56"/>
        <end position="239"/>
    </location>
</feature>
<organism evidence="2 3">
    <name type="scientific">Candidatus Protofrankia californiensis</name>
    <dbReference type="NCBI Taxonomy" id="1839754"/>
    <lineage>
        <taxon>Bacteria</taxon>
        <taxon>Bacillati</taxon>
        <taxon>Actinomycetota</taxon>
        <taxon>Actinomycetes</taxon>
        <taxon>Frankiales</taxon>
        <taxon>Frankiaceae</taxon>
        <taxon>Protofrankia</taxon>
    </lineage>
</organism>
<proteinExistence type="predicted"/>
<dbReference type="GO" id="GO:0016491">
    <property type="term" value="F:oxidoreductase activity"/>
    <property type="evidence" value="ECO:0007669"/>
    <property type="project" value="InterPro"/>
</dbReference>
<name>A0A1C3NYG9_9ACTN</name>
<dbReference type="AlphaFoldDB" id="A0A1C3NYG9"/>
<dbReference type="InterPro" id="IPR052544">
    <property type="entry name" value="Bacteriocin_Proc_Enz"/>
</dbReference>
<evidence type="ECO:0000313" key="2">
    <source>
        <dbReference type="EMBL" id="SBW22575.1"/>
    </source>
</evidence>
<evidence type="ECO:0000259" key="1">
    <source>
        <dbReference type="Pfam" id="PF00881"/>
    </source>
</evidence>
<dbReference type="Proteomes" id="UP000199013">
    <property type="component" value="Unassembled WGS sequence"/>
</dbReference>
<dbReference type="Gene3D" id="3.40.109.10">
    <property type="entry name" value="NADH Oxidase"/>
    <property type="match status" value="1"/>
</dbReference>
<accession>A0A1C3NYG9</accession>
<dbReference type="PANTHER" id="PTHR43745">
    <property type="entry name" value="NITROREDUCTASE MJ1384-RELATED"/>
    <property type="match status" value="1"/>
</dbReference>
<dbReference type="InterPro" id="IPR000415">
    <property type="entry name" value="Nitroreductase-like"/>
</dbReference>
<dbReference type="InterPro" id="IPR020051">
    <property type="entry name" value="SagB-type_dehydrogenase"/>
</dbReference>
<dbReference type="SUPFAM" id="SSF55469">
    <property type="entry name" value="FMN-dependent nitroreductase-like"/>
    <property type="match status" value="1"/>
</dbReference>